<dbReference type="PANTHER" id="PTHR43698">
    <property type="entry name" value="RIBD C-TERMINAL DOMAIN CONTAINING PROTEIN"/>
    <property type="match status" value="1"/>
</dbReference>
<dbReference type="OrthoDB" id="9802489at2"/>
<reference evidence="2 3" key="1">
    <citation type="submission" date="2013-10" db="EMBL/GenBank/DDBJ databases">
        <title>The Genome Sequence of Acinetobacter brisouii CIP 110357.</title>
        <authorList>
            <consortium name="The Broad Institute Genomics Platform"/>
            <consortium name="The Broad Institute Genome Sequencing Center for Infectious Disease"/>
            <person name="Cerqueira G."/>
            <person name="Feldgarden M."/>
            <person name="Courvalin P."/>
            <person name="Grillot-Courvalin C."/>
            <person name="Clermont D."/>
            <person name="Rocha E."/>
            <person name="Yoon E.-J."/>
            <person name="Nemec A."/>
            <person name="Young S.K."/>
            <person name="Zeng Q."/>
            <person name="Gargeya S."/>
            <person name="Fitzgerald M."/>
            <person name="Abouelleil A."/>
            <person name="Alvarado L."/>
            <person name="Berlin A.M."/>
            <person name="Chapman S.B."/>
            <person name="Gainer-Dewar J."/>
            <person name="Goldberg J."/>
            <person name="Gnerre S."/>
            <person name="Griggs A."/>
            <person name="Gujja S."/>
            <person name="Hansen M."/>
            <person name="Howarth C."/>
            <person name="Imamovic A."/>
            <person name="Ireland A."/>
            <person name="Larimer J."/>
            <person name="McCowan C."/>
            <person name="Murphy C."/>
            <person name="Pearson M."/>
            <person name="Poon T.W."/>
            <person name="Priest M."/>
            <person name="Roberts A."/>
            <person name="Saif S."/>
            <person name="Shea T."/>
            <person name="Sykes S."/>
            <person name="Wortman J."/>
            <person name="Nusbaum C."/>
            <person name="Birren B."/>
        </authorList>
    </citation>
    <scope>NUCLEOTIDE SEQUENCE [LARGE SCALE GENOMIC DNA]</scope>
    <source>
        <strain evidence="2 3">CIP 110357</strain>
    </source>
</reference>
<dbReference type="STRING" id="396323.VH98_09095"/>
<dbReference type="AlphaFoldDB" id="V2VVS6"/>
<organism evidence="2 3">
    <name type="scientific">Acinetobacter brisouii CIP 110357</name>
    <dbReference type="NCBI Taxonomy" id="1341683"/>
    <lineage>
        <taxon>Bacteria</taxon>
        <taxon>Pseudomonadati</taxon>
        <taxon>Pseudomonadota</taxon>
        <taxon>Gammaproteobacteria</taxon>
        <taxon>Moraxellales</taxon>
        <taxon>Moraxellaceae</taxon>
        <taxon>Acinetobacter</taxon>
    </lineage>
</organism>
<dbReference type="InterPro" id="IPR011051">
    <property type="entry name" value="RmlC_Cupin_sf"/>
</dbReference>
<comment type="caution">
    <text evidence="2">The sequence shown here is derived from an EMBL/GenBank/DDBJ whole genome shotgun (WGS) entry which is preliminary data.</text>
</comment>
<dbReference type="InterPro" id="IPR047263">
    <property type="entry name" value="HNL-like_cupin"/>
</dbReference>
<dbReference type="CDD" id="cd02233">
    <property type="entry name" value="cupin_HNL-like"/>
    <property type="match status" value="1"/>
</dbReference>
<evidence type="ECO:0000313" key="3">
    <source>
        <dbReference type="Proteomes" id="UP000018418"/>
    </source>
</evidence>
<dbReference type="HOGENOM" id="CLU_072993_1_4_6"/>
<protein>
    <recommendedName>
        <fullName evidence="1">Cupin type-2 domain-containing protein</fullName>
    </recommendedName>
</protein>
<name>V2VVS6_9GAMM</name>
<dbReference type="RefSeq" id="WP_004901630.1">
    <property type="nucleotide sequence ID" value="NZ_BBTI01000009.1"/>
</dbReference>
<keyword evidence="3" id="KW-1185">Reference proteome</keyword>
<dbReference type="Gene3D" id="2.60.120.10">
    <property type="entry name" value="Jelly Rolls"/>
    <property type="match status" value="1"/>
</dbReference>
<dbReference type="InterPro" id="IPR014710">
    <property type="entry name" value="RmlC-like_jellyroll"/>
</dbReference>
<dbReference type="Pfam" id="PF07883">
    <property type="entry name" value="Cupin_2"/>
    <property type="match status" value="1"/>
</dbReference>
<dbReference type="PANTHER" id="PTHR43698:SF1">
    <property type="entry name" value="BLL4564 PROTEIN"/>
    <property type="match status" value="1"/>
</dbReference>
<dbReference type="InterPro" id="IPR013096">
    <property type="entry name" value="Cupin_2"/>
</dbReference>
<gene>
    <name evidence="2" type="ORF">P255_01258</name>
</gene>
<evidence type="ECO:0000259" key="1">
    <source>
        <dbReference type="Pfam" id="PF07883"/>
    </source>
</evidence>
<dbReference type="SUPFAM" id="SSF51182">
    <property type="entry name" value="RmlC-like cupins"/>
    <property type="match status" value="1"/>
</dbReference>
<dbReference type="PATRIC" id="fig|1341683.3.peg.1246"/>
<evidence type="ECO:0000313" key="2">
    <source>
        <dbReference type="EMBL" id="ESK51829.1"/>
    </source>
</evidence>
<feature type="domain" description="Cupin type-2" evidence="1">
    <location>
        <begin position="41"/>
        <end position="99"/>
    </location>
</feature>
<sequence length="140" mass="15738">MQVLKNAQHQSQQGSPDWFSGTVHIDSLFAQQEPAYVSGGRVTFQPQARTAWHTHPLGQILLVTAGLGYVQKWGDPRQMIQPGDIVVIAPNEKHWHGASEQQFMTHIALQEAQQGQVVTWLEHVVDEQYLDLASGEHNEH</sequence>
<dbReference type="Proteomes" id="UP000018418">
    <property type="component" value="Unassembled WGS sequence"/>
</dbReference>
<dbReference type="EMBL" id="AYEU01000005">
    <property type="protein sequence ID" value="ESK51829.1"/>
    <property type="molecule type" value="Genomic_DNA"/>
</dbReference>
<accession>V2VVS6</accession>
<proteinExistence type="predicted"/>